<evidence type="ECO:0000259" key="1">
    <source>
        <dbReference type="Pfam" id="PF13372"/>
    </source>
</evidence>
<protein>
    <submittedName>
        <fullName evidence="2">Alginate export family protein</fullName>
    </submittedName>
</protein>
<evidence type="ECO:0000313" key="3">
    <source>
        <dbReference type="Proteomes" id="UP001597319"/>
    </source>
</evidence>
<feature type="non-terminal residue" evidence="2">
    <location>
        <position position="290"/>
    </location>
</feature>
<dbReference type="SUPFAM" id="SSF56935">
    <property type="entry name" value="Porins"/>
    <property type="match status" value="1"/>
</dbReference>
<sequence>MKNKLHYTLLLLLVFVFKGKAQELSIDLDFRDRFEYRHGFNNLVPQGVDPAAIVQQRARLKLGYTSEKFKAHFSVQDVRIWGDTRQILDNDANNNLQIAEAWASLEFGKGWSTKLGRQMISYDDQRILGGLDWALQGRFHDLALIRYGNEKIKLDLGFAFSQNDLDGLPNNTSGTIYNVTGFFSYKAMEYAHLTWKASEKATLSFLALNNTFQNVVNGTPTDGFYHTHTIGTHSKFKLGGIGLALNAYLQAGEGPDVTDAASPSTDLSAYLVGLEANGKVGSVGIGGGFE</sequence>
<dbReference type="Pfam" id="PF13372">
    <property type="entry name" value="Alginate_exp"/>
    <property type="match status" value="1"/>
</dbReference>
<evidence type="ECO:0000313" key="2">
    <source>
        <dbReference type="EMBL" id="MFD2565726.1"/>
    </source>
</evidence>
<proteinExistence type="predicted"/>
<organism evidence="2 3">
    <name type="scientific">Aquimarina rubra</name>
    <dbReference type="NCBI Taxonomy" id="1920033"/>
    <lineage>
        <taxon>Bacteria</taxon>
        <taxon>Pseudomonadati</taxon>
        <taxon>Bacteroidota</taxon>
        <taxon>Flavobacteriia</taxon>
        <taxon>Flavobacteriales</taxon>
        <taxon>Flavobacteriaceae</taxon>
        <taxon>Aquimarina</taxon>
    </lineage>
</organism>
<comment type="caution">
    <text evidence="2">The sequence shown here is derived from an EMBL/GenBank/DDBJ whole genome shotgun (WGS) entry which is preliminary data.</text>
</comment>
<accession>A0ABW5LN68</accession>
<gene>
    <name evidence="2" type="ORF">ACFSR1_23825</name>
</gene>
<dbReference type="Proteomes" id="UP001597319">
    <property type="component" value="Unassembled WGS sequence"/>
</dbReference>
<name>A0ABW5LN68_9FLAO</name>
<dbReference type="InterPro" id="IPR025388">
    <property type="entry name" value="Alginate_export_dom"/>
</dbReference>
<reference evidence="3" key="1">
    <citation type="journal article" date="2019" name="Int. J. Syst. Evol. Microbiol.">
        <title>The Global Catalogue of Microorganisms (GCM) 10K type strain sequencing project: providing services to taxonomists for standard genome sequencing and annotation.</title>
        <authorList>
            <consortium name="The Broad Institute Genomics Platform"/>
            <consortium name="The Broad Institute Genome Sequencing Center for Infectious Disease"/>
            <person name="Wu L."/>
            <person name="Ma J."/>
        </authorList>
    </citation>
    <scope>NUCLEOTIDE SEQUENCE [LARGE SCALE GENOMIC DNA]</scope>
    <source>
        <strain evidence="3">KCTC 52274</strain>
    </source>
</reference>
<feature type="domain" description="Alginate export" evidence="1">
    <location>
        <begin position="23"/>
        <end position="139"/>
    </location>
</feature>
<dbReference type="RefSeq" id="WP_378295543.1">
    <property type="nucleotide sequence ID" value="NZ_JBHULE010000037.1"/>
</dbReference>
<keyword evidence="3" id="KW-1185">Reference proteome</keyword>
<dbReference type="EMBL" id="JBHULE010000037">
    <property type="protein sequence ID" value="MFD2565726.1"/>
    <property type="molecule type" value="Genomic_DNA"/>
</dbReference>